<name>A0AAN2CAQ7_UNVUL</name>
<dbReference type="PANTHER" id="PTHR11795:SF442">
    <property type="entry name" value="ABC TRANSPORTER ATP-BINDING PROTEIN"/>
    <property type="match status" value="1"/>
</dbReference>
<feature type="transmembrane region" description="Helical" evidence="9">
    <location>
        <begin position="12"/>
        <end position="29"/>
    </location>
</feature>
<keyword evidence="11" id="KW-1185">Reference proteome</keyword>
<dbReference type="GO" id="GO:0005886">
    <property type="term" value="C:plasma membrane"/>
    <property type="evidence" value="ECO:0007669"/>
    <property type="project" value="UniProtKB-SubCell"/>
</dbReference>
<evidence type="ECO:0000256" key="6">
    <source>
        <dbReference type="ARBA" id="ARBA00022989"/>
    </source>
</evidence>
<proteinExistence type="inferred from homology"/>
<evidence type="ECO:0000313" key="11">
    <source>
        <dbReference type="Proteomes" id="UP001317532"/>
    </source>
</evidence>
<dbReference type="PANTHER" id="PTHR11795">
    <property type="entry name" value="BRANCHED-CHAIN AMINO ACID TRANSPORT SYSTEM PERMEASE PROTEIN LIVH"/>
    <property type="match status" value="1"/>
</dbReference>
<keyword evidence="2" id="KW-0813">Transport</keyword>
<dbReference type="RefSeq" id="WP_317995483.1">
    <property type="nucleotide sequence ID" value="NZ_AP025523.1"/>
</dbReference>
<evidence type="ECO:0000256" key="7">
    <source>
        <dbReference type="ARBA" id="ARBA00023136"/>
    </source>
</evidence>
<dbReference type="InterPro" id="IPR001851">
    <property type="entry name" value="ABC_transp_permease"/>
</dbReference>
<protein>
    <submittedName>
        <fullName evidence="10">Branched-chain amino acid ABC transporter permease</fullName>
    </submittedName>
</protein>
<keyword evidence="6 9" id="KW-1133">Transmembrane helix</keyword>
<dbReference type="CDD" id="cd06582">
    <property type="entry name" value="TM_PBP1_LivH_like"/>
    <property type="match status" value="1"/>
</dbReference>
<keyword evidence="3" id="KW-1003">Cell membrane</keyword>
<keyword evidence="5" id="KW-0029">Amino-acid transport</keyword>
<evidence type="ECO:0000256" key="3">
    <source>
        <dbReference type="ARBA" id="ARBA00022475"/>
    </source>
</evidence>
<dbReference type="EMBL" id="AP025523">
    <property type="protein sequence ID" value="BDE07920.1"/>
    <property type="molecule type" value="Genomic_DNA"/>
</dbReference>
<keyword evidence="4 9" id="KW-0812">Transmembrane</keyword>
<evidence type="ECO:0000256" key="2">
    <source>
        <dbReference type="ARBA" id="ARBA00022448"/>
    </source>
</evidence>
<dbReference type="KEGG" id="vab:WPS_31960"/>
<reference evidence="10 11" key="1">
    <citation type="journal article" date="2022" name="ISME Commun">
        <title>Vulcanimicrobium alpinus gen. nov. sp. nov., the first cultivated representative of the candidate phylum 'Eremiobacterota', is a metabolically versatile aerobic anoxygenic phototroph.</title>
        <authorList>
            <person name="Yabe S."/>
            <person name="Muto K."/>
            <person name="Abe K."/>
            <person name="Yokota A."/>
            <person name="Staudigel H."/>
            <person name="Tebo B.M."/>
        </authorList>
    </citation>
    <scope>NUCLEOTIDE SEQUENCE [LARGE SCALE GENOMIC DNA]</scope>
    <source>
        <strain evidence="10 11">WC8-2</strain>
    </source>
</reference>
<comment type="subcellular location">
    <subcellularLocation>
        <location evidence="1">Cell membrane</location>
        <topology evidence="1">Multi-pass membrane protein</topology>
    </subcellularLocation>
</comment>
<evidence type="ECO:0000256" key="8">
    <source>
        <dbReference type="ARBA" id="ARBA00037998"/>
    </source>
</evidence>
<dbReference type="GO" id="GO:0022857">
    <property type="term" value="F:transmembrane transporter activity"/>
    <property type="evidence" value="ECO:0007669"/>
    <property type="project" value="InterPro"/>
</dbReference>
<evidence type="ECO:0000313" key="10">
    <source>
        <dbReference type="EMBL" id="BDE07920.1"/>
    </source>
</evidence>
<organism evidence="10 11">
    <name type="scientific">Vulcanimicrobium alpinum</name>
    <dbReference type="NCBI Taxonomy" id="3016050"/>
    <lineage>
        <taxon>Bacteria</taxon>
        <taxon>Bacillati</taxon>
        <taxon>Vulcanimicrobiota</taxon>
        <taxon>Vulcanimicrobiia</taxon>
        <taxon>Vulcanimicrobiales</taxon>
        <taxon>Vulcanimicrobiaceae</taxon>
        <taxon>Vulcanimicrobium</taxon>
    </lineage>
</organism>
<dbReference type="AlphaFoldDB" id="A0AAN2CAQ7"/>
<feature type="transmembrane region" description="Helical" evidence="9">
    <location>
        <begin position="92"/>
        <end position="114"/>
    </location>
</feature>
<feature type="transmembrane region" description="Helical" evidence="9">
    <location>
        <begin position="140"/>
        <end position="160"/>
    </location>
</feature>
<dbReference type="InterPro" id="IPR052157">
    <property type="entry name" value="BCAA_transport_permease"/>
</dbReference>
<feature type="transmembrane region" description="Helical" evidence="9">
    <location>
        <begin position="61"/>
        <end position="80"/>
    </location>
</feature>
<feature type="transmembrane region" description="Helical" evidence="9">
    <location>
        <begin position="188"/>
        <end position="214"/>
    </location>
</feature>
<gene>
    <name evidence="10" type="ORF">WPS_31960</name>
</gene>
<comment type="similarity">
    <text evidence="8">Belongs to the binding-protein-dependent transport system permease family. LivHM subfamily.</text>
</comment>
<dbReference type="Proteomes" id="UP001317532">
    <property type="component" value="Chromosome"/>
</dbReference>
<evidence type="ECO:0000256" key="4">
    <source>
        <dbReference type="ARBA" id="ARBA00022692"/>
    </source>
</evidence>
<feature type="transmembrane region" description="Helical" evidence="9">
    <location>
        <begin position="257"/>
        <end position="277"/>
    </location>
</feature>
<feature type="transmembrane region" description="Helical" evidence="9">
    <location>
        <begin position="226"/>
        <end position="250"/>
    </location>
</feature>
<evidence type="ECO:0000256" key="5">
    <source>
        <dbReference type="ARBA" id="ARBA00022970"/>
    </source>
</evidence>
<accession>A0AAN2CAQ7</accession>
<keyword evidence="7 9" id="KW-0472">Membrane</keyword>
<sequence length="290" mass="30631">MIEHLAPQLFNGLVLGAFYAIVALGLSLIMNLTGTINMAHGSFMTLAGYLAYTLVQRGVPFWFVLIAAPVITVLVGVFVERGLVRPLYKREPFYSLLMTFGLSLIAEEIFRLIWGSNGVPFSPPAALAGAASLGFMSFPIFRIFIAAVLIVAIVALALFLTRTRFGLRLRAAVQDTEMIAALGTNTQVLYAVNFGLGIFLAGIAGVLAAGMLGLSPTSGNALLMPAFVTVIIGGMGSLFGSIVGGMLIGIAISMTTLFIPAASEVSMYVLMAIVLLVRPRGLFGEEGIFG</sequence>
<dbReference type="GO" id="GO:0006865">
    <property type="term" value="P:amino acid transport"/>
    <property type="evidence" value="ECO:0007669"/>
    <property type="project" value="UniProtKB-KW"/>
</dbReference>
<dbReference type="Pfam" id="PF02653">
    <property type="entry name" value="BPD_transp_2"/>
    <property type="match status" value="1"/>
</dbReference>
<evidence type="ECO:0000256" key="1">
    <source>
        <dbReference type="ARBA" id="ARBA00004651"/>
    </source>
</evidence>
<evidence type="ECO:0000256" key="9">
    <source>
        <dbReference type="SAM" id="Phobius"/>
    </source>
</evidence>